<dbReference type="EMBL" id="CM018036">
    <property type="protein sequence ID" value="KAA8541082.1"/>
    <property type="molecule type" value="Genomic_DNA"/>
</dbReference>
<dbReference type="AlphaFoldDB" id="A0A5J5BGV8"/>
<accession>A0A5J5BGV8</accession>
<dbReference type="Proteomes" id="UP000325577">
    <property type="component" value="Linkage Group LG13"/>
</dbReference>
<organism evidence="1 2">
    <name type="scientific">Nyssa sinensis</name>
    <dbReference type="NCBI Taxonomy" id="561372"/>
    <lineage>
        <taxon>Eukaryota</taxon>
        <taxon>Viridiplantae</taxon>
        <taxon>Streptophyta</taxon>
        <taxon>Embryophyta</taxon>
        <taxon>Tracheophyta</taxon>
        <taxon>Spermatophyta</taxon>
        <taxon>Magnoliopsida</taxon>
        <taxon>eudicotyledons</taxon>
        <taxon>Gunneridae</taxon>
        <taxon>Pentapetalae</taxon>
        <taxon>asterids</taxon>
        <taxon>Cornales</taxon>
        <taxon>Nyssaceae</taxon>
        <taxon>Nyssa</taxon>
    </lineage>
</organism>
<protein>
    <submittedName>
        <fullName evidence="1">Uncharacterized protein</fullName>
    </submittedName>
</protein>
<reference evidence="1 2" key="1">
    <citation type="submission" date="2019-09" db="EMBL/GenBank/DDBJ databases">
        <title>A chromosome-level genome assembly of the Chinese tupelo Nyssa sinensis.</title>
        <authorList>
            <person name="Yang X."/>
            <person name="Kang M."/>
            <person name="Yang Y."/>
            <person name="Xiong H."/>
            <person name="Wang M."/>
            <person name="Zhang Z."/>
            <person name="Wang Z."/>
            <person name="Wu H."/>
            <person name="Ma T."/>
            <person name="Liu J."/>
            <person name="Xi Z."/>
        </authorList>
    </citation>
    <scope>NUCLEOTIDE SEQUENCE [LARGE SCALE GENOMIC DNA]</scope>
    <source>
        <strain evidence="1">J267</strain>
        <tissue evidence="1">Leaf</tissue>
    </source>
</reference>
<proteinExistence type="predicted"/>
<evidence type="ECO:0000313" key="2">
    <source>
        <dbReference type="Proteomes" id="UP000325577"/>
    </source>
</evidence>
<keyword evidence="2" id="KW-1185">Reference proteome</keyword>
<evidence type="ECO:0000313" key="1">
    <source>
        <dbReference type="EMBL" id="KAA8541082.1"/>
    </source>
</evidence>
<sequence length="93" mass="10918">MWVRSDYNVAGLHLVIPATPYNFSPGKRSNLGRVSDWFDSNWKESLRRQKKKIEVFDTFLSGIVFNFGSWRFLQLKGKANRFESVTGWLDQML</sequence>
<name>A0A5J5BGV8_9ASTE</name>
<gene>
    <name evidence="1" type="ORF">F0562_025045</name>
</gene>